<keyword evidence="3" id="KW-1185">Reference proteome</keyword>
<accession>A0A0C9V086</accession>
<reference evidence="2 3" key="1">
    <citation type="submission" date="2014-06" db="EMBL/GenBank/DDBJ databases">
        <title>Evolutionary Origins and Diversification of the Mycorrhizal Mutualists.</title>
        <authorList>
            <consortium name="DOE Joint Genome Institute"/>
            <consortium name="Mycorrhizal Genomics Consortium"/>
            <person name="Kohler A."/>
            <person name="Kuo A."/>
            <person name="Nagy L.G."/>
            <person name="Floudas D."/>
            <person name="Copeland A."/>
            <person name="Barry K.W."/>
            <person name="Cichocki N."/>
            <person name="Veneault-Fourrey C."/>
            <person name="LaButti K."/>
            <person name="Lindquist E.A."/>
            <person name="Lipzen A."/>
            <person name="Lundell T."/>
            <person name="Morin E."/>
            <person name="Murat C."/>
            <person name="Riley R."/>
            <person name="Ohm R."/>
            <person name="Sun H."/>
            <person name="Tunlid A."/>
            <person name="Henrissat B."/>
            <person name="Grigoriev I.V."/>
            <person name="Hibbett D.S."/>
            <person name="Martin F."/>
        </authorList>
    </citation>
    <scope>NUCLEOTIDE SEQUENCE [LARGE SCALE GENOMIC DNA]</scope>
    <source>
        <strain evidence="2 3">SS14</strain>
    </source>
</reference>
<dbReference type="EMBL" id="KN837193">
    <property type="protein sequence ID" value="KIJ35007.1"/>
    <property type="molecule type" value="Genomic_DNA"/>
</dbReference>
<dbReference type="AlphaFoldDB" id="A0A0C9V086"/>
<gene>
    <name evidence="2" type="ORF">M422DRAFT_262724</name>
</gene>
<evidence type="ECO:0000313" key="3">
    <source>
        <dbReference type="Proteomes" id="UP000054279"/>
    </source>
</evidence>
<dbReference type="OrthoDB" id="244061at2759"/>
<organism evidence="2 3">
    <name type="scientific">Sphaerobolus stellatus (strain SS14)</name>
    <dbReference type="NCBI Taxonomy" id="990650"/>
    <lineage>
        <taxon>Eukaryota</taxon>
        <taxon>Fungi</taxon>
        <taxon>Dikarya</taxon>
        <taxon>Basidiomycota</taxon>
        <taxon>Agaricomycotina</taxon>
        <taxon>Agaricomycetes</taxon>
        <taxon>Phallomycetidae</taxon>
        <taxon>Geastrales</taxon>
        <taxon>Sphaerobolaceae</taxon>
        <taxon>Sphaerobolus</taxon>
    </lineage>
</organism>
<name>A0A0C9V086_SPHS4</name>
<protein>
    <submittedName>
        <fullName evidence="2">Uncharacterized protein</fullName>
    </submittedName>
</protein>
<sequence length="139" mass="15905">MSHTSSSDNTADLLSCFRDQQAKHDENCVEDEVLESLHEAWPHISGYITDLNEERITLEKELFQEKAYNCQLHDDMDDLKERIQELENQLSSLQISNTISERSMILTSPTDYNPAVGSAHLLASPAKVIYSRKRSHKLD</sequence>
<evidence type="ECO:0000313" key="2">
    <source>
        <dbReference type="EMBL" id="KIJ35007.1"/>
    </source>
</evidence>
<proteinExistence type="predicted"/>
<dbReference type="Proteomes" id="UP000054279">
    <property type="component" value="Unassembled WGS sequence"/>
</dbReference>
<feature type="coiled-coil region" evidence="1">
    <location>
        <begin position="69"/>
        <end position="103"/>
    </location>
</feature>
<evidence type="ECO:0000256" key="1">
    <source>
        <dbReference type="SAM" id="Coils"/>
    </source>
</evidence>
<keyword evidence="1" id="KW-0175">Coiled coil</keyword>
<dbReference type="HOGENOM" id="CLU_037356_2_1_1"/>